<accession>A0A7T7D8S2</accession>
<dbReference type="RefSeq" id="WP_025545179.1">
    <property type="nucleotide sequence ID" value="NZ_CP034413.3"/>
</dbReference>
<name>A0A7T7D8S2_9FIRM</name>
<organism evidence="1 2">
    <name type="scientific">Dysosmobacter welbionis</name>
    <dbReference type="NCBI Taxonomy" id="2093857"/>
    <lineage>
        <taxon>Bacteria</taxon>
        <taxon>Bacillati</taxon>
        <taxon>Bacillota</taxon>
        <taxon>Clostridia</taxon>
        <taxon>Eubacteriales</taxon>
        <taxon>Oscillospiraceae</taxon>
        <taxon>Dysosmobacter</taxon>
    </lineage>
</organism>
<keyword evidence="2" id="KW-1185">Reference proteome</keyword>
<dbReference type="Proteomes" id="UP000298642">
    <property type="component" value="Chromosome"/>
</dbReference>
<dbReference type="KEGG" id="obj:EIO64_18320"/>
<gene>
    <name evidence="1" type="ORF">EIO64_18320</name>
</gene>
<reference evidence="2" key="1">
    <citation type="submission" date="2018-12" db="EMBL/GenBank/DDBJ databases">
        <title>Dusodibacter welbiota gen. nov., sp. nov., isolated from human faeces and emended description of the Oscillibacter genus.</title>
        <authorList>
            <person name="Le Roy T."/>
            <person name="Van der Smissen P."/>
            <person name="Delzenne N."/>
            <person name="Muccioli G."/>
            <person name="Collet J.F."/>
            <person name="Cani P.D."/>
        </authorList>
    </citation>
    <scope>NUCLEOTIDE SEQUENCE [LARGE SCALE GENOMIC DNA]</scope>
    <source>
        <strain evidence="2">J115</strain>
    </source>
</reference>
<protein>
    <submittedName>
        <fullName evidence="1">Uncharacterized protein</fullName>
    </submittedName>
</protein>
<evidence type="ECO:0000313" key="2">
    <source>
        <dbReference type="Proteomes" id="UP000298642"/>
    </source>
</evidence>
<dbReference type="AlphaFoldDB" id="A0A7T7D8S2"/>
<proteinExistence type="predicted"/>
<dbReference type="EMBL" id="CP034413">
    <property type="protein sequence ID" value="QQL05850.1"/>
    <property type="molecule type" value="Genomic_DNA"/>
</dbReference>
<evidence type="ECO:0000313" key="1">
    <source>
        <dbReference type="EMBL" id="QQL05850.1"/>
    </source>
</evidence>
<sequence>MNIDGVGQDAVLYSSRSGPLLRRAAAAYRPRVLVPLESPASESAPRIRKYICCDDTEISFLRFQMVILVSLLPLK</sequence>